<sequence length="84" mass="9764">DRRMHMQLHTAEFNIQSMSITHADTSLYQIKIEQNSKSEYKYLKPLIKIPWQNHFGIHNATSPNKTKADTCTGSLKCHIVQTHQ</sequence>
<feature type="non-terminal residue" evidence="1">
    <location>
        <position position="1"/>
    </location>
</feature>
<organism evidence="1 2">
    <name type="scientific">Corchorus capsularis</name>
    <name type="common">Jute</name>
    <dbReference type="NCBI Taxonomy" id="210143"/>
    <lineage>
        <taxon>Eukaryota</taxon>
        <taxon>Viridiplantae</taxon>
        <taxon>Streptophyta</taxon>
        <taxon>Embryophyta</taxon>
        <taxon>Tracheophyta</taxon>
        <taxon>Spermatophyta</taxon>
        <taxon>Magnoliopsida</taxon>
        <taxon>eudicotyledons</taxon>
        <taxon>Gunneridae</taxon>
        <taxon>Pentapetalae</taxon>
        <taxon>rosids</taxon>
        <taxon>malvids</taxon>
        <taxon>Malvales</taxon>
        <taxon>Malvaceae</taxon>
        <taxon>Grewioideae</taxon>
        <taxon>Apeibeae</taxon>
        <taxon>Corchorus</taxon>
    </lineage>
</organism>
<dbReference type="Gramene" id="OMO95046">
    <property type="protein sequence ID" value="OMO95046"/>
    <property type="gene ID" value="CCACVL1_05617"/>
</dbReference>
<proteinExistence type="predicted"/>
<dbReference type="Proteomes" id="UP000188268">
    <property type="component" value="Unassembled WGS sequence"/>
</dbReference>
<dbReference type="EMBL" id="AWWV01007723">
    <property type="protein sequence ID" value="OMO95046.1"/>
    <property type="molecule type" value="Genomic_DNA"/>
</dbReference>
<accession>A0A1R3JJL2</accession>
<dbReference type="AlphaFoldDB" id="A0A1R3JJL2"/>
<keyword evidence="2" id="KW-1185">Reference proteome</keyword>
<reference evidence="1 2" key="1">
    <citation type="submission" date="2013-09" db="EMBL/GenBank/DDBJ databases">
        <title>Corchorus capsularis genome sequencing.</title>
        <authorList>
            <person name="Alam M."/>
            <person name="Haque M.S."/>
            <person name="Islam M.S."/>
            <person name="Emdad E.M."/>
            <person name="Islam M.M."/>
            <person name="Ahmed B."/>
            <person name="Halim A."/>
            <person name="Hossen Q.M.M."/>
            <person name="Hossain M.Z."/>
            <person name="Ahmed R."/>
            <person name="Khan M.M."/>
            <person name="Islam R."/>
            <person name="Rashid M.M."/>
            <person name="Khan S.A."/>
            <person name="Rahman M.S."/>
            <person name="Alam M."/>
        </authorList>
    </citation>
    <scope>NUCLEOTIDE SEQUENCE [LARGE SCALE GENOMIC DNA]</scope>
    <source>
        <strain evidence="2">cv. CVL-1</strain>
        <tissue evidence="1">Whole seedling</tissue>
    </source>
</reference>
<gene>
    <name evidence="1" type="ORF">CCACVL1_05617</name>
</gene>
<evidence type="ECO:0000313" key="1">
    <source>
        <dbReference type="EMBL" id="OMO95046.1"/>
    </source>
</evidence>
<protein>
    <submittedName>
        <fullName evidence="1">Uncharacterized protein</fullName>
    </submittedName>
</protein>
<name>A0A1R3JJL2_COCAP</name>
<comment type="caution">
    <text evidence="1">The sequence shown here is derived from an EMBL/GenBank/DDBJ whole genome shotgun (WGS) entry which is preliminary data.</text>
</comment>
<evidence type="ECO:0000313" key="2">
    <source>
        <dbReference type="Proteomes" id="UP000188268"/>
    </source>
</evidence>